<comment type="caution">
    <text evidence="2">The sequence shown here is derived from an EMBL/GenBank/DDBJ whole genome shotgun (WGS) entry which is preliminary data.</text>
</comment>
<dbReference type="BioCyc" id="AURANTIMONAS:SI859A1_00422-MONOMER"/>
<protein>
    <recommendedName>
        <fullName evidence="4">Lipoprotein</fullName>
    </recommendedName>
</protein>
<name>Q1YH17_AURMS</name>
<feature type="compositionally biased region" description="Basic and acidic residues" evidence="1">
    <location>
        <begin position="203"/>
        <end position="212"/>
    </location>
</feature>
<proteinExistence type="predicted"/>
<dbReference type="HOGENOM" id="CLU_083241_0_0_5"/>
<sequence>MTSKTVRNALRATAIGAASLALTGCLGPTYGTGKSQGETLFDDLNNVVSLGGDNKSAEIAYAPRPELVKPENTGVLPAPQTARNTTGDPNWPESPEQRSARLQAAAYQGDGPIPADVATARKEGVTQAYLDRTSSDGFDFGKNNDDAPLLTPQQLRSRGELVRARLKERAQGSPVQRKYLSEPPVAYRQPAASAPVGDPGVDESVKERRLRGSGEGLGSKIRDLLPF</sequence>
<feature type="region of interest" description="Disordered" evidence="1">
    <location>
        <begin position="182"/>
        <end position="227"/>
    </location>
</feature>
<feature type="region of interest" description="Disordered" evidence="1">
    <location>
        <begin position="69"/>
        <end position="98"/>
    </location>
</feature>
<organism evidence="2 3">
    <name type="scientific">Aurantimonas manganoxydans (strain ATCC BAA-1229 / DSM 21871 / SI85-9A1)</name>
    <dbReference type="NCBI Taxonomy" id="287752"/>
    <lineage>
        <taxon>Bacteria</taxon>
        <taxon>Pseudomonadati</taxon>
        <taxon>Pseudomonadota</taxon>
        <taxon>Alphaproteobacteria</taxon>
        <taxon>Hyphomicrobiales</taxon>
        <taxon>Aurantimonadaceae</taxon>
        <taxon>Aurantimonas</taxon>
    </lineage>
</organism>
<dbReference type="PROSITE" id="PS51257">
    <property type="entry name" value="PROKAR_LIPOPROTEIN"/>
    <property type="match status" value="1"/>
</dbReference>
<evidence type="ECO:0000256" key="1">
    <source>
        <dbReference type="SAM" id="MobiDB-lite"/>
    </source>
</evidence>
<gene>
    <name evidence="2" type="ORF">SI859A1_00422</name>
</gene>
<dbReference type="EMBL" id="AAPJ01000004">
    <property type="protein sequence ID" value="EAS49762.1"/>
    <property type="molecule type" value="Genomic_DNA"/>
</dbReference>
<keyword evidence="3" id="KW-1185">Reference proteome</keyword>
<accession>Q1YH17</accession>
<evidence type="ECO:0000313" key="3">
    <source>
        <dbReference type="Proteomes" id="UP000000321"/>
    </source>
</evidence>
<evidence type="ECO:0000313" key="2">
    <source>
        <dbReference type="EMBL" id="EAS49762.1"/>
    </source>
</evidence>
<reference evidence="2 3" key="1">
    <citation type="journal article" date="2008" name="Appl. Environ. Microbiol.">
        <title>Genomic insights into Mn(II) oxidation by the marine alphaproteobacterium Aurantimonas sp. strain SI85-9A1.</title>
        <authorList>
            <person name="Dick G.J."/>
            <person name="Podell S."/>
            <person name="Johnson H.A."/>
            <person name="Rivera-Espinoza Y."/>
            <person name="Bernier-Latmani R."/>
            <person name="McCarthy J.K."/>
            <person name="Torpey J.W."/>
            <person name="Clement B.G."/>
            <person name="Gaasterland T."/>
            <person name="Tebo B.M."/>
        </authorList>
    </citation>
    <scope>NUCLEOTIDE SEQUENCE [LARGE SCALE GENOMIC DNA]</scope>
    <source>
        <strain evidence="2 3">SI85-9A1</strain>
    </source>
</reference>
<dbReference type="Proteomes" id="UP000000321">
    <property type="component" value="Unassembled WGS sequence"/>
</dbReference>
<evidence type="ECO:0008006" key="4">
    <source>
        <dbReference type="Google" id="ProtNLM"/>
    </source>
</evidence>
<dbReference type="RefSeq" id="WP_009208301.1">
    <property type="nucleotide sequence ID" value="NZ_BBWP01000034.1"/>
</dbReference>
<dbReference type="OrthoDB" id="7835439at2"/>
<dbReference type="AlphaFoldDB" id="Q1YH17"/>